<sequence length="85" mass="8683">LNGIPNFIAWLTINDDAALAPLNITERSAAPSGPTAEDIYLDDGTNTASTGPGWRRYTGAAWEDISAAAGGGSDIMAQGMAALAM</sequence>
<protein>
    <submittedName>
        <fullName evidence="2">Uncharacterized protein</fullName>
    </submittedName>
</protein>
<feature type="non-terminal residue" evidence="2">
    <location>
        <position position="1"/>
    </location>
</feature>
<gene>
    <name evidence="2" type="ORF">S01H4_47560</name>
</gene>
<feature type="region of interest" description="Disordered" evidence="1">
    <location>
        <begin position="26"/>
        <end position="47"/>
    </location>
</feature>
<accession>X1CVX8</accession>
<organism evidence="2">
    <name type="scientific">marine sediment metagenome</name>
    <dbReference type="NCBI Taxonomy" id="412755"/>
    <lineage>
        <taxon>unclassified sequences</taxon>
        <taxon>metagenomes</taxon>
        <taxon>ecological metagenomes</taxon>
    </lineage>
</organism>
<reference evidence="2" key="1">
    <citation type="journal article" date="2014" name="Front. Microbiol.">
        <title>High frequency of phylogenetically diverse reductive dehalogenase-homologous genes in deep subseafloor sedimentary metagenomes.</title>
        <authorList>
            <person name="Kawai M."/>
            <person name="Futagami T."/>
            <person name="Toyoda A."/>
            <person name="Takaki Y."/>
            <person name="Nishi S."/>
            <person name="Hori S."/>
            <person name="Arai W."/>
            <person name="Tsubouchi T."/>
            <person name="Morono Y."/>
            <person name="Uchiyama I."/>
            <person name="Ito T."/>
            <person name="Fujiyama A."/>
            <person name="Inagaki F."/>
            <person name="Takami H."/>
        </authorList>
    </citation>
    <scope>NUCLEOTIDE SEQUENCE</scope>
    <source>
        <strain evidence="2">Expedition CK06-06</strain>
    </source>
</reference>
<dbReference type="AlphaFoldDB" id="X1CVX8"/>
<evidence type="ECO:0000313" key="2">
    <source>
        <dbReference type="EMBL" id="GAH00255.1"/>
    </source>
</evidence>
<proteinExistence type="predicted"/>
<comment type="caution">
    <text evidence="2">The sequence shown here is derived from an EMBL/GenBank/DDBJ whole genome shotgun (WGS) entry which is preliminary data.</text>
</comment>
<evidence type="ECO:0000256" key="1">
    <source>
        <dbReference type="SAM" id="MobiDB-lite"/>
    </source>
</evidence>
<name>X1CVX8_9ZZZZ</name>
<dbReference type="EMBL" id="BART01026718">
    <property type="protein sequence ID" value="GAH00255.1"/>
    <property type="molecule type" value="Genomic_DNA"/>
</dbReference>